<keyword evidence="10 19" id="KW-1278">Translocase</keyword>
<feature type="region of interest" description="Disordered" evidence="20">
    <location>
        <begin position="775"/>
        <end position="848"/>
    </location>
</feature>
<evidence type="ECO:0000256" key="9">
    <source>
        <dbReference type="ARBA" id="ARBA00022729"/>
    </source>
</evidence>
<name>A0A8H3G6U5_9AGAM</name>
<dbReference type="SMART" id="SM01404">
    <property type="entry name" value="CIMR"/>
    <property type="match status" value="1"/>
</dbReference>
<dbReference type="Gene3D" id="1.10.645.10">
    <property type="entry name" value="Cytochrome-c3 Hydrogenase, chain B"/>
    <property type="match status" value="1"/>
</dbReference>
<dbReference type="InterPro" id="IPR014029">
    <property type="entry name" value="NADH_UbQ_OxRdtase_49kDa_CS"/>
</dbReference>
<evidence type="ECO:0000313" key="23">
    <source>
        <dbReference type="EMBL" id="CAE6442118.1"/>
    </source>
</evidence>
<dbReference type="InterPro" id="IPR044865">
    <property type="entry name" value="MRH_dom"/>
</dbReference>
<dbReference type="GO" id="GO:0051287">
    <property type="term" value="F:NAD binding"/>
    <property type="evidence" value="ECO:0007669"/>
    <property type="project" value="InterPro"/>
</dbReference>
<comment type="similarity">
    <text evidence="4">Belongs to the ATG27 family.</text>
</comment>
<evidence type="ECO:0000256" key="15">
    <source>
        <dbReference type="ARBA" id="ARBA00023128"/>
    </source>
</evidence>
<sequence>MASFLRSRLGPQLARTAGRRWTVPTLQRTMASTAPPPGTKHGLDYHTVEDLHSMDLQSVLGETGSRKDATMRHFTVNFGPQHPAAHGVLRLILELNGEEILRADPHIGLLHRGTEKLIEYKTYTQALPYFDRLDYVSMMTNEQCYSLAVEKLLNIEVPERAQWIRTLFGEITRVLNHLMAVLTHAMDVGALTPFLWGFEEREKLMEFYERVSGARLHAAYVRPGGVAFDLPHGLLEDIHKWSTQFSSRVDEIEEVVTGNRIWKARTIGIGKVTAQEALDYSFSGVMLRGSGVPWDIRKVQPYDKYAEVDFDVPVGHNGDCYDRYLCRVQEFRESLRIIHQCLNKMPTGVIKVDDYKLVPPPRASMKESMEALIHHFKLFSEGYSVPPGETYSAIEAPKGEMGVYLVSDGSNRPYRCKIRAPGFAHLAGADFMMRHHFLPDAVAVIGTMDLVFGEVDRVFEIEQALILRHCTATYPVDDSATIIFDMRMRYLAPIVLLSYLVSAADPAPCTGEDEAGYYDLSPLRSSKDYTFKSESGRKFSLNVCQGVKSELWNPQHVDKQETIGGFVRGDHGDFSIGSFNTTVKVKNKHPVLIYEHGSTCASATSLKASTVIRFICDPAVFAVGSPVLVAQLPPEDDQACAFFLEWRTHVACPTAKSIGAGGFVAVFGAILLAAIMTYLVGATLYNRYVLGYRGLDQLPTVSSLSSTAFTDCIYFIKDNFGRRNDGFVSSAPRGGGGFGNINAHANSGFRRGDGFGGFGNSAPPRRDGFQALSQDENERAPMMDPRFSLDDDQEYERRTSLVPPDVPQKDTAPTPPRSEGVPNLDTSGEATPTPTSNNSQAAPPSTSS</sequence>
<dbReference type="Pfam" id="PF09451">
    <property type="entry name" value="ATG27"/>
    <property type="match status" value="1"/>
</dbReference>
<dbReference type="InterPro" id="IPR001135">
    <property type="entry name" value="NADH_Q_OxRdtase_suD"/>
</dbReference>
<proteinExistence type="inferred from homology"/>
<comment type="caution">
    <text evidence="23">The sequence shown here is derived from an EMBL/GenBank/DDBJ whole genome shotgun (WGS) entry which is preliminary data.</text>
</comment>
<accession>A0A8H3G6U5</accession>
<dbReference type="InterPro" id="IPR009011">
    <property type="entry name" value="Man6P_isomerase_rcpt-bd_dom_sf"/>
</dbReference>
<dbReference type="InterPro" id="IPR029014">
    <property type="entry name" value="NiFe-Hase_large"/>
</dbReference>
<evidence type="ECO:0000256" key="16">
    <source>
        <dbReference type="ARBA" id="ARBA00023136"/>
    </source>
</evidence>
<gene>
    <name evidence="23" type="ORF">RDB_LOCUS42050</name>
</gene>
<dbReference type="GO" id="GO:0006120">
    <property type="term" value="P:mitochondrial electron transport, NADH to ubiquinone"/>
    <property type="evidence" value="ECO:0007669"/>
    <property type="project" value="TreeGrafter"/>
</dbReference>
<keyword evidence="7 19" id="KW-0813">Transport</keyword>
<dbReference type="GO" id="GO:0048038">
    <property type="term" value="F:quinone binding"/>
    <property type="evidence" value="ECO:0007669"/>
    <property type="project" value="InterPro"/>
</dbReference>
<keyword evidence="12" id="KW-0072">Autophagy</keyword>
<evidence type="ECO:0000313" key="24">
    <source>
        <dbReference type="Proteomes" id="UP000663861"/>
    </source>
</evidence>
<evidence type="ECO:0000256" key="3">
    <source>
        <dbReference type="ARBA" id="ARBA00004614"/>
    </source>
</evidence>
<keyword evidence="17" id="KW-1015">Disulfide bond</keyword>
<comment type="similarity">
    <text evidence="5 19">Belongs to the complex I 49 kDa subunit family.</text>
</comment>
<evidence type="ECO:0000256" key="18">
    <source>
        <dbReference type="ARBA" id="ARBA00023329"/>
    </source>
</evidence>
<dbReference type="PROSITE" id="PS00535">
    <property type="entry name" value="COMPLEX1_49K"/>
    <property type="match status" value="1"/>
</dbReference>
<evidence type="ECO:0000256" key="19">
    <source>
        <dbReference type="RuleBase" id="RU003685"/>
    </source>
</evidence>
<evidence type="ECO:0000256" key="17">
    <source>
        <dbReference type="ARBA" id="ARBA00023157"/>
    </source>
</evidence>
<evidence type="ECO:0000256" key="1">
    <source>
        <dbReference type="ARBA" id="ARBA00004304"/>
    </source>
</evidence>
<evidence type="ECO:0000256" key="5">
    <source>
        <dbReference type="ARBA" id="ARBA00005769"/>
    </source>
</evidence>
<dbReference type="Proteomes" id="UP000663861">
    <property type="component" value="Unassembled WGS sequence"/>
</dbReference>
<keyword evidence="15" id="KW-0496">Mitochondrion</keyword>
<dbReference type="GO" id="GO:0016651">
    <property type="term" value="F:oxidoreductase activity, acting on NAD(P)H"/>
    <property type="evidence" value="ECO:0007669"/>
    <property type="project" value="InterPro"/>
</dbReference>
<dbReference type="FunFam" id="1.10.645.10:FF:000005">
    <property type="entry name" value="NADH-quinone oxidoreductase subunit D"/>
    <property type="match status" value="1"/>
</dbReference>
<evidence type="ECO:0000256" key="21">
    <source>
        <dbReference type="SAM" id="Phobius"/>
    </source>
</evidence>
<keyword evidence="9" id="KW-0732">Signal</keyword>
<dbReference type="Gene3D" id="2.70.130.10">
    <property type="entry name" value="Mannose-6-phosphate receptor binding domain"/>
    <property type="match status" value="1"/>
</dbReference>
<dbReference type="NCBIfam" id="TIGR01962">
    <property type="entry name" value="NuoD"/>
    <property type="match status" value="1"/>
</dbReference>
<dbReference type="SUPFAM" id="SSF56762">
    <property type="entry name" value="HydB/Nqo4-like"/>
    <property type="match status" value="1"/>
</dbReference>
<evidence type="ECO:0000256" key="4">
    <source>
        <dbReference type="ARBA" id="ARBA00005363"/>
    </source>
</evidence>
<dbReference type="InterPro" id="IPR018939">
    <property type="entry name" value="Autophagy-rel_prot_27"/>
</dbReference>
<organism evidence="23 24">
    <name type="scientific">Rhizoctonia solani</name>
    <dbReference type="NCBI Taxonomy" id="456999"/>
    <lineage>
        <taxon>Eukaryota</taxon>
        <taxon>Fungi</taxon>
        <taxon>Dikarya</taxon>
        <taxon>Basidiomycota</taxon>
        <taxon>Agaricomycotina</taxon>
        <taxon>Agaricomycetes</taxon>
        <taxon>Cantharellales</taxon>
        <taxon>Ceratobasidiaceae</taxon>
        <taxon>Rhizoctonia</taxon>
    </lineage>
</organism>
<evidence type="ECO:0000256" key="12">
    <source>
        <dbReference type="ARBA" id="ARBA00023006"/>
    </source>
</evidence>
<dbReference type="AlphaFoldDB" id="A0A8H3G6U5"/>
<dbReference type="InterPro" id="IPR022885">
    <property type="entry name" value="NDH1_su_D/H"/>
</dbReference>
<dbReference type="GO" id="GO:0005739">
    <property type="term" value="C:mitochondrion"/>
    <property type="evidence" value="ECO:0007669"/>
    <property type="project" value="GOC"/>
</dbReference>
<evidence type="ECO:0000256" key="13">
    <source>
        <dbReference type="ARBA" id="ARBA00023027"/>
    </source>
</evidence>
<evidence type="ECO:0000256" key="7">
    <source>
        <dbReference type="ARBA" id="ARBA00022448"/>
    </source>
</evidence>
<dbReference type="NCBIfam" id="NF004739">
    <property type="entry name" value="PRK06075.1"/>
    <property type="match status" value="1"/>
</dbReference>
<keyword evidence="13 19" id="KW-0520">NAD</keyword>
<keyword evidence="14" id="KW-0333">Golgi apparatus</keyword>
<dbReference type="HAMAP" id="MF_01358">
    <property type="entry name" value="NDH1_NuoD"/>
    <property type="match status" value="1"/>
</dbReference>
<keyword evidence="18" id="KW-0968">Cytoplasmic vesicle</keyword>
<feature type="compositionally biased region" description="Polar residues" evidence="20">
    <location>
        <begin position="824"/>
        <end position="848"/>
    </location>
</feature>
<evidence type="ECO:0000256" key="14">
    <source>
        <dbReference type="ARBA" id="ARBA00023034"/>
    </source>
</evidence>
<dbReference type="PANTHER" id="PTHR11993:SF10">
    <property type="entry name" value="NADH DEHYDROGENASE [UBIQUINONE] IRON-SULFUR PROTEIN 2, MITOCHONDRIAL"/>
    <property type="match status" value="1"/>
</dbReference>
<evidence type="ECO:0000256" key="6">
    <source>
        <dbReference type="ARBA" id="ARBA00013776"/>
    </source>
</evidence>
<dbReference type="EMBL" id="CAJMWY010000645">
    <property type="protein sequence ID" value="CAE6442118.1"/>
    <property type="molecule type" value="Genomic_DNA"/>
</dbReference>
<protein>
    <recommendedName>
        <fullName evidence="6">Autophagy-related protein 27</fullName>
    </recommendedName>
</protein>
<evidence type="ECO:0000256" key="20">
    <source>
        <dbReference type="SAM" id="MobiDB-lite"/>
    </source>
</evidence>
<evidence type="ECO:0000259" key="22">
    <source>
        <dbReference type="PROSITE" id="PS51914"/>
    </source>
</evidence>
<evidence type="ECO:0000256" key="11">
    <source>
        <dbReference type="ARBA" id="ARBA00022989"/>
    </source>
</evidence>
<dbReference type="Pfam" id="PF00346">
    <property type="entry name" value="Complex1_49kDa"/>
    <property type="match status" value="1"/>
</dbReference>
<dbReference type="SUPFAM" id="SSF50911">
    <property type="entry name" value="Mannose 6-phosphate receptor domain"/>
    <property type="match status" value="1"/>
</dbReference>
<evidence type="ECO:0000256" key="2">
    <source>
        <dbReference type="ARBA" id="ARBA00004358"/>
    </source>
</evidence>
<comment type="subcellular location">
    <subcellularLocation>
        <location evidence="2">Cytoplasmic vesicle membrane</location>
        <topology evidence="2">Single-pass type I membrane protein</topology>
    </subcellularLocation>
    <subcellularLocation>
        <location evidence="3">Golgi apparatus membrane</location>
        <topology evidence="3">Single-pass type I membrane protein</topology>
    </subcellularLocation>
    <subcellularLocation>
        <location evidence="1">Mitochondrion membrane</location>
        <topology evidence="1">Single-pass membrane protein</topology>
    </subcellularLocation>
</comment>
<keyword evidence="8 21" id="KW-0812">Transmembrane</keyword>
<reference evidence="23" key="1">
    <citation type="submission" date="2021-01" db="EMBL/GenBank/DDBJ databases">
        <authorList>
            <person name="Kaushik A."/>
        </authorList>
    </citation>
    <scope>NUCLEOTIDE SEQUENCE</scope>
    <source>
        <strain evidence="23">AG4-RS23</strain>
    </source>
</reference>
<evidence type="ECO:0000256" key="8">
    <source>
        <dbReference type="ARBA" id="ARBA00022692"/>
    </source>
</evidence>
<evidence type="ECO:0000256" key="10">
    <source>
        <dbReference type="ARBA" id="ARBA00022967"/>
    </source>
</evidence>
<feature type="transmembrane region" description="Helical" evidence="21">
    <location>
        <begin position="662"/>
        <end position="685"/>
    </location>
</feature>
<keyword evidence="11 21" id="KW-1133">Transmembrane helix</keyword>
<dbReference type="PROSITE" id="PS51914">
    <property type="entry name" value="MRH"/>
    <property type="match status" value="1"/>
</dbReference>
<keyword evidence="16 21" id="KW-0472">Membrane</keyword>
<feature type="domain" description="MRH" evidence="22">
    <location>
        <begin position="513"/>
        <end position="654"/>
    </location>
</feature>
<dbReference type="PANTHER" id="PTHR11993">
    <property type="entry name" value="NADH-UBIQUINONE OXIDOREDUCTASE 49 KDA SUBUNIT"/>
    <property type="match status" value="1"/>
</dbReference>